<dbReference type="GO" id="GO:0019825">
    <property type="term" value="F:oxygen binding"/>
    <property type="evidence" value="ECO:0007669"/>
    <property type="project" value="InterPro"/>
</dbReference>
<keyword evidence="1" id="KW-0349">Heme</keyword>
<dbReference type="GO" id="GO:0046872">
    <property type="term" value="F:metal ion binding"/>
    <property type="evidence" value="ECO:0007669"/>
    <property type="project" value="UniProtKB-KW"/>
</dbReference>
<keyword evidence="2" id="KW-0813">Transport</keyword>
<evidence type="ECO:0000259" key="5">
    <source>
        <dbReference type="PROSITE" id="PS01033"/>
    </source>
</evidence>
<dbReference type="SUPFAM" id="SSF46458">
    <property type="entry name" value="Globin-like"/>
    <property type="match status" value="2"/>
</dbReference>
<dbReference type="GO" id="GO:0020037">
    <property type="term" value="F:heme binding"/>
    <property type="evidence" value="ECO:0007669"/>
    <property type="project" value="InterPro"/>
</dbReference>
<keyword evidence="7" id="KW-1185">Reference proteome</keyword>
<evidence type="ECO:0000256" key="1">
    <source>
        <dbReference type="ARBA" id="ARBA00022617"/>
    </source>
</evidence>
<dbReference type="PANTHER" id="PTHR43396:SF3">
    <property type="entry name" value="FLAVOHEMOPROTEIN"/>
    <property type="match status" value="1"/>
</dbReference>
<dbReference type="GO" id="GO:0005344">
    <property type="term" value="F:oxygen carrier activity"/>
    <property type="evidence" value="ECO:0007669"/>
    <property type="project" value="UniProtKB-KW"/>
</dbReference>
<reference evidence="6" key="1">
    <citation type="journal article" date="2015" name="ISME J.">
        <title>Draft Genome Sequence of Streptomyces incarnatus NRRL8089, which Produces the Nucleoside Antibiotic Sinefungin.</title>
        <authorList>
            <person name="Oshima K."/>
            <person name="Hattori M."/>
            <person name="Shimizu H."/>
            <person name="Fukuda K."/>
            <person name="Nemoto M."/>
            <person name="Inagaki K."/>
            <person name="Tamura T."/>
        </authorList>
    </citation>
    <scope>NUCLEOTIDE SEQUENCE</scope>
    <source>
        <strain evidence="6">FACHB-1375</strain>
    </source>
</reference>
<evidence type="ECO:0000256" key="3">
    <source>
        <dbReference type="ARBA" id="ARBA00022723"/>
    </source>
</evidence>
<name>A0A926VKD4_9CYAN</name>
<dbReference type="GO" id="GO:0071500">
    <property type="term" value="P:cellular response to nitrosative stress"/>
    <property type="evidence" value="ECO:0007669"/>
    <property type="project" value="TreeGrafter"/>
</dbReference>
<accession>A0A926VKD4</accession>
<feature type="domain" description="Globin" evidence="5">
    <location>
        <begin position="221"/>
        <end position="356"/>
    </location>
</feature>
<organism evidence="6 7">
    <name type="scientific">Aerosakkonema funiforme FACHB-1375</name>
    <dbReference type="NCBI Taxonomy" id="2949571"/>
    <lineage>
        <taxon>Bacteria</taxon>
        <taxon>Bacillati</taxon>
        <taxon>Cyanobacteriota</taxon>
        <taxon>Cyanophyceae</taxon>
        <taxon>Oscillatoriophycideae</taxon>
        <taxon>Aerosakkonematales</taxon>
        <taxon>Aerosakkonemataceae</taxon>
        <taxon>Aerosakkonema</taxon>
    </lineage>
</organism>
<dbReference type="Pfam" id="PF00042">
    <property type="entry name" value="Globin"/>
    <property type="match status" value="2"/>
</dbReference>
<dbReference type="Gene3D" id="1.10.490.10">
    <property type="entry name" value="Globins"/>
    <property type="match status" value="2"/>
</dbReference>
<gene>
    <name evidence="6" type="ORF">H6G03_30890</name>
</gene>
<evidence type="ECO:0000256" key="2">
    <source>
        <dbReference type="ARBA" id="ARBA00022621"/>
    </source>
</evidence>
<keyword evidence="3" id="KW-0479">Metal-binding</keyword>
<dbReference type="CDD" id="cd12131">
    <property type="entry name" value="HGbI-like"/>
    <property type="match status" value="2"/>
</dbReference>
<evidence type="ECO:0000313" key="6">
    <source>
        <dbReference type="EMBL" id="MBD2185431.1"/>
    </source>
</evidence>
<sequence>MFEGAGYPAETLQLETLPIPSAGEQKAPILQESITPISNISKSTASTPSSGLEKAPSPQKSGALQVELLESSFAKIKPQAMQFAASFYENLFAANPTVKPLFATTDMQKQQEKLLGALVLVIESLRKPQVLKAVLKDLGARHVAYGAIAESYPLVGAALLQTFEQYLQSDWTEEIKQAWVDAYVVITNVMFEGAGYAPLPVPSQTVPTPSKVAVTAPAPQKSGALEIELLESSFAKIKPQLPEFVVSFYDNLFAANPGVKPLFAHIDMKKQHKKLLAALVLVVESLRKPEALRQVLQDLGSRHVAYGALPKYYPPVVSALLVTLEQYLQQDWTPEVKLAWENAFGTIANVMLSGADYAVPSLPSPPVPTFSNDAVTAPVTEKSPSLQNELIKNKFALLKTQAEAQIKRLTSVVKEGVTTEQIQEKLTASQETLVKWFWELPTWAIASVAAFVLISLVLITDENSPLAKIVGSADAISVLLALILFIKEIPERRKQSHYQAWSIIDGAEGVEVSYARLMALQDLNRDRVSLRGVKVAGAKLENIDLSEAELTEADMSNADLDEANFTSANLNRTNLSFASLTRVNFSRANLSFAKLKGARMAGSNFKNANLLGADLSDALLTGVDLKGANLSAANLKDANLSGASLENATFTGANLEGAIMPDGFQEG</sequence>
<dbReference type="AlphaFoldDB" id="A0A926VKD4"/>
<keyword evidence="4" id="KW-0408">Iron</keyword>
<dbReference type="InterPro" id="IPR001646">
    <property type="entry name" value="5peptide_repeat"/>
</dbReference>
<comment type="caution">
    <text evidence="6">The sequence shown here is derived from an EMBL/GenBank/DDBJ whole genome shotgun (WGS) entry which is preliminary data.</text>
</comment>
<reference evidence="6" key="2">
    <citation type="submission" date="2020-08" db="EMBL/GenBank/DDBJ databases">
        <authorList>
            <person name="Chen M."/>
            <person name="Teng W."/>
            <person name="Zhao L."/>
            <person name="Hu C."/>
            <person name="Zhou Y."/>
            <person name="Han B."/>
            <person name="Song L."/>
            <person name="Shu W."/>
        </authorList>
    </citation>
    <scope>NUCLEOTIDE SEQUENCE</scope>
    <source>
        <strain evidence="6">FACHB-1375</strain>
    </source>
</reference>
<dbReference type="PANTHER" id="PTHR43396">
    <property type="entry name" value="FLAVOHEMOPROTEIN"/>
    <property type="match status" value="1"/>
</dbReference>
<dbReference type="GO" id="GO:0071949">
    <property type="term" value="F:FAD binding"/>
    <property type="evidence" value="ECO:0007669"/>
    <property type="project" value="TreeGrafter"/>
</dbReference>
<dbReference type="InterPro" id="IPR000971">
    <property type="entry name" value="Globin"/>
</dbReference>
<dbReference type="EMBL" id="JACJPW010000121">
    <property type="protein sequence ID" value="MBD2185431.1"/>
    <property type="molecule type" value="Genomic_DNA"/>
</dbReference>
<dbReference type="PROSITE" id="PS01033">
    <property type="entry name" value="GLOBIN"/>
    <property type="match status" value="2"/>
</dbReference>
<proteinExistence type="predicted"/>
<feature type="domain" description="Globin" evidence="5">
    <location>
        <begin position="60"/>
        <end position="195"/>
    </location>
</feature>
<dbReference type="GO" id="GO:0046210">
    <property type="term" value="P:nitric oxide catabolic process"/>
    <property type="evidence" value="ECO:0007669"/>
    <property type="project" value="TreeGrafter"/>
</dbReference>
<dbReference type="GO" id="GO:0008941">
    <property type="term" value="F:nitric oxide dioxygenase NAD(P)H activity"/>
    <property type="evidence" value="ECO:0007669"/>
    <property type="project" value="TreeGrafter"/>
</dbReference>
<protein>
    <submittedName>
        <fullName evidence="6">Pentapeptide repeat-containing protein</fullName>
    </submittedName>
</protein>
<dbReference type="Pfam" id="PF00805">
    <property type="entry name" value="Pentapeptide"/>
    <property type="match status" value="3"/>
</dbReference>
<dbReference type="InterPro" id="IPR012292">
    <property type="entry name" value="Globin/Proto"/>
</dbReference>
<dbReference type="Proteomes" id="UP000641646">
    <property type="component" value="Unassembled WGS sequence"/>
</dbReference>
<evidence type="ECO:0000256" key="4">
    <source>
        <dbReference type="ARBA" id="ARBA00023004"/>
    </source>
</evidence>
<evidence type="ECO:0000313" key="7">
    <source>
        <dbReference type="Proteomes" id="UP000641646"/>
    </source>
</evidence>
<dbReference type="SUPFAM" id="SSF141571">
    <property type="entry name" value="Pentapeptide repeat-like"/>
    <property type="match status" value="1"/>
</dbReference>
<dbReference type="Gene3D" id="2.160.20.80">
    <property type="entry name" value="E3 ubiquitin-protein ligase SopA"/>
    <property type="match status" value="1"/>
</dbReference>
<dbReference type="InterPro" id="IPR009050">
    <property type="entry name" value="Globin-like_sf"/>
</dbReference>
<keyword evidence="2" id="KW-0561">Oxygen transport</keyword>